<organism evidence="2 3">
    <name type="scientific">Armillaria novae-zelandiae</name>
    <dbReference type="NCBI Taxonomy" id="153914"/>
    <lineage>
        <taxon>Eukaryota</taxon>
        <taxon>Fungi</taxon>
        <taxon>Dikarya</taxon>
        <taxon>Basidiomycota</taxon>
        <taxon>Agaricomycotina</taxon>
        <taxon>Agaricomycetes</taxon>
        <taxon>Agaricomycetidae</taxon>
        <taxon>Agaricales</taxon>
        <taxon>Marasmiineae</taxon>
        <taxon>Physalacriaceae</taxon>
        <taxon>Armillaria</taxon>
    </lineage>
</organism>
<proteinExistence type="predicted"/>
<protein>
    <submittedName>
        <fullName evidence="2">Uncharacterized protein</fullName>
    </submittedName>
</protein>
<feature type="transmembrane region" description="Helical" evidence="1">
    <location>
        <begin position="31"/>
        <end position="51"/>
    </location>
</feature>
<reference evidence="2" key="1">
    <citation type="submission" date="2023-06" db="EMBL/GenBank/DDBJ databases">
        <authorList>
            <consortium name="Lawrence Berkeley National Laboratory"/>
            <person name="Ahrendt S."/>
            <person name="Sahu N."/>
            <person name="Indic B."/>
            <person name="Wong-Bajracharya J."/>
            <person name="Merenyi Z."/>
            <person name="Ke H.-M."/>
            <person name="Monk M."/>
            <person name="Kocsube S."/>
            <person name="Drula E."/>
            <person name="Lipzen A."/>
            <person name="Balint B."/>
            <person name="Henrissat B."/>
            <person name="Andreopoulos B."/>
            <person name="Martin F.M."/>
            <person name="Harder C.B."/>
            <person name="Rigling D."/>
            <person name="Ford K.L."/>
            <person name="Foster G.D."/>
            <person name="Pangilinan J."/>
            <person name="Papanicolaou A."/>
            <person name="Barry K."/>
            <person name="LaButti K."/>
            <person name="Viragh M."/>
            <person name="Koriabine M."/>
            <person name="Yan M."/>
            <person name="Riley R."/>
            <person name="Champramary S."/>
            <person name="Plett K.L."/>
            <person name="Tsai I.J."/>
            <person name="Slot J."/>
            <person name="Sipos G."/>
            <person name="Plett J."/>
            <person name="Nagy L.G."/>
            <person name="Grigoriev I.V."/>
        </authorList>
    </citation>
    <scope>NUCLEOTIDE SEQUENCE</scope>
    <source>
        <strain evidence="2">ICMP 16352</strain>
    </source>
</reference>
<keyword evidence="1" id="KW-1133">Transmembrane helix</keyword>
<sequence>MTLPATWTHIYIFLGKMAAGISSWQRQHPSIPPILVILLFTLLKCLLSLASEVNAFMKIVDRILIFCNKILTISLILFATTKL</sequence>
<comment type="caution">
    <text evidence="2">The sequence shown here is derived from an EMBL/GenBank/DDBJ whole genome shotgun (WGS) entry which is preliminary data.</text>
</comment>
<gene>
    <name evidence="2" type="ORF">IW261DRAFT_5929</name>
</gene>
<feature type="transmembrane region" description="Helical" evidence="1">
    <location>
        <begin position="63"/>
        <end position="81"/>
    </location>
</feature>
<name>A0AA39PWB6_9AGAR</name>
<keyword evidence="1" id="KW-0472">Membrane</keyword>
<dbReference type="AlphaFoldDB" id="A0AA39PWB6"/>
<accession>A0AA39PWB6</accession>
<dbReference type="EMBL" id="JAUEPR010000001">
    <property type="protein sequence ID" value="KAK0490298.1"/>
    <property type="molecule type" value="Genomic_DNA"/>
</dbReference>
<keyword evidence="3" id="KW-1185">Reference proteome</keyword>
<evidence type="ECO:0000256" key="1">
    <source>
        <dbReference type="SAM" id="Phobius"/>
    </source>
</evidence>
<keyword evidence="1" id="KW-0812">Transmembrane</keyword>
<dbReference type="Proteomes" id="UP001175227">
    <property type="component" value="Unassembled WGS sequence"/>
</dbReference>
<evidence type="ECO:0000313" key="2">
    <source>
        <dbReference type="EMBL" id="KAK0490298.1"/>
    </source>
</evidence>
<evidence type="ECO:0000313" key="3">
    <source>
        <dbReference type="Proteomes" id="UP001175227"/>
    </source>
</evidence>